<feature type="transmembrane region" description="Helical" evidence="6">
    <location>
        <begin position="71"/>
        <end position="91"/>
    </location>
</feature>
<evidence type="ECO:0000256" key="1">
    <source>
        <dbReference type="ARBA" id="ARBA00004651"/>
    </source>
</evidence>
<evidence type="ECO:0000256" key="6">
    <source>
        <dbReference type="SAM" id="Phobius"/>
    </source>
</evidence>
<keyword evidence="3 6" id="KW-0812">Transmembrane</keyword>
<dbReference type="Pfam" id="PF01810">
    <property type="entry name" value="LysE"/>
    <property type="match status" value="1"/>
</dbReference>
<dbReference type="EMBL" id="JBEPLY010000005">
    <property type="protein sequence ID" value="MET3599999.1"/>
    <property type="molecule type" value="Genomic_DNA"/>
</dbReference>
<keyword evidence="5 6" id="KW-0472">Membrane</keyword>
<evidence type="ECO:0000256" key="4">
    <source>
        <dbReference type="ARBA" id="ARBA00022989"/>
    </source>
</evidence>
<reference evidence="7 8" key="1">
    <citation type="submission" date="2024-06" db="EMBL/GenBank/DDBJ databases">
        <title>Genomic Encyclopedia of Type Strains, Phase IV (KMG-IV): sequencing the most valuable type-strain genomes for metagenomic binning, comparative biology and taxonomic classification.</title>
        <authorList>
            <person name="Goeker M."/>
        </authorList>
    </citation>
    <scope>NUCLEOTIDE SEQUENCE [LARGE SCALE GENOMIC DNA]</scope>
    <source>
        <strain evidence="7 8">DSM 28102</strain>
    </source>
</reference>
<comment type="subcellular location">
    <subcellularLocation>
        <location evidence="1">Cell membrane</location>
        <topology evidence="1">Multi-pass membrane protein</topology>
    </subcellularLocation>
</comment>
<keyword evidence="2" id="KW-1003">Cell membrane</keyword>
<dbReference type="RefSeq" id="WP_354434043.1">
    <property type="nucleotide sequence ID" value="NZ_JBEPLY010000005.1"/>
</dbReference>
<protein>
    <submittedName>
        <fullName evidence="7">Threonine/homoserine/homoserine lactone efflux protein</fullName>
    </submittedName>
</protein>
<gene>
    <name evidence="7" type="ORF">ABID12_001939</name>
</gene>
<feature type="transmembrane region" description="Helical" evidence="6">
    <location>
        <begin position="6"/>
        <end position="28"/>
    </location>
</feature>
<name>A0ABV2IB43_9HYPH</name>
<evidence type="ECO:0000313" key="7">
    <source>
        <dbReference type="EMBL" id="MET3599999.1"/>
    </source>
</evidence>
<feature type="transmembrane region" description="Helical" evidence="6">
    <location>
        <begin position="112"/>
        <end position="137"/>
    </location>
</feature>
<dbReference type="InterPro" id="IPR001123">
    <property type="entry name" value="LeuE-type"/>
</dbReference>
<comment type="caution">
    <text evidence="7">The sequence shown here is derived from an EMBL/GenBank/DDBJ whole genome shotgun (WGS) entry which is preliminary data.</text>
</comment>
<organism evidence="7 8">
    <name type="scientific">Martelella mangrovi</name>
    <dbReference type="NCBI Taxonomy" id="1397477"/>
    <lineage>
        <taxon>Bacteria</taxon>
        <taxon>Pseudomonadati</taxon>
        <taxon>Pseudomonadota</taxon>
        <taxon>Alphaproteobacteria</taxon>
        <taxon>Hyphomicrobiales</taxon>
        <taxon>Aurantimonadaceae</taxon>
        <taxon>Martelella</taxon>
    </lineage>
</organism>
<evidence type="ECO:0000313" key="8">
    <source>
        <dbReference type="Proteomes" id="UP001549164"/>
    </source>
</evidence>
<evidence type="ECO:0000256" key="2">
    <source>
        <dbReference type="ARBA" id="ARBA00022475"/>
    </source>
</evidence>
<dbReference type="Proteomes" id="UP001549164">
    <property type="component" value="Unassembled WGS sequence"/>
</dbReference>
<dbReference type="PANTHER" id="PTHR30086:SF20">
    <property type="entry name" value="ARGININE EXPORTER PROTEIN ARGO-RELATED"/>
    <property type="match status" value="1"/>
</dbReference>
<keyword evidence="8" id="KW-1185">Reference proteome</keyword>
<keyword evidence="4 6" id="KW-1133">Transmembrane helix</keyword>
<feature type="transmembrane region" description="Helical" evidence="6">
    <location>
        <begin position="143"/>
        <end position="168"/>
    </location>
</feature>
<evidence type="ECO:0000256" key="5">
    <source>
        <dbReference type="ARBA" id="ARBA00023136"/>
    </source>
</evidence>
<dbReference type="PANTHER" id="PTHR30086">
    <property type="entry name" value="ARGININE EXPORTER PROTEIN ARGO"/>
    <property type="match status" value="1"/>
</dbReference>
<sequence>MEIQTWFAFAGASIALLVIPGPVVMLLLGYTLGYGPRAAVAAVPGVILGDFTAMSLSLLGAGAILAASASLFLTLKLVGAVYLLWLGIKLWRDDAKPMTAVGRAPLKGWKAFGSAYWVTALNPKDIVFFVAFLPQFISPEQPLVPQIVIIEATFLSLVLFSNAVWILLGSKLSRYFGRRSHIRIANRVGAGWLVGAGLLTAVKG</sequence>
<proteinExistence type="predicted"/>
<evidence type="ECO:0000256" key="3">
    <source>
        <dbReference type="ARBA" id="ARBA00022692"/>
    </source>
</evidence>
<dbReference type="PIRSF" id="PIRSF006324">
    <property type="entry name" value="LeuE"/>
    <property type="match status" value="1"/>
</dbReference>
<accession>A0ABV2IB43</accession>